<dbReference type="Proteomes" id="UP000707356">
    <property type="component" value="Unassembled WGS sequence"/>
</dbReference>
<reference evidence="3" key="2">
    <citation type="journal article" date="2022" name="Microbiol. Resour. Announc.">
        <title>Metagenome Sequencing to Explore Phylogenomics of Terrestrial Cyanobacteria.</title>
        <authorList>
            <person name="Ward R.D."/>
            <person name="Stajich J.E."/>
            <person name="Johansen J.R."/>
            <person name="Huntemann M."/>
            <person name="Clum A."/>
            <person name="Foster B."/>
            <person name="Foster B."/>
            <person name="Roux S."/>
            <person name="Palaniappan K."/>
            <person name="Varghese N."/>
            <person name="Mukherjee S."/>
            <person name="Reddy T.B.K."/>
            <person name="Daum C."/>
            <person name="Copeland A."/>
            <person name="Chen I.A."/>
            <person name="Ivanova N.N."/>
            <person name="Kyrpides N.C."/>
            <person name="Shapiro N."/>
            <person name="Eloe-Fadrosh E.A."/>
            <person name="Pietrasiak N."/>
        </authorList>
    </citation>
    <scope>NUCLEOTIDE SEQUENCE</scope>
    <source>
        <strain evidence="3">GSE-TBD4-15B</strain>
    </source>
</reference>
<sequence>MSTPKIIRAAQVLLRQVGRIARGLTKGLVSGLLRGWLRLGRRPASQAGFVLPTTILLLLVVVLTVGAIGYRTFTRSQQAIVDRQQQVVSNAATPVIDRARSKIEFLLDSRKDTRGGGVPSGDQLVAMMLNDGQPVNGTAVAKFPQGSDFDPYTFPGEERLDIGGTTGAADGRRDNAWRYPIDLNGDGKTDGKEDGWAVYSIIFQTPPPNATGNDSLRNSQSAGWQSRASKLFIRNAPLSNTNQTTNLCQRNVTAGGGDRQTQEAGWFVDQRDTTKIRKNFQVDAYVVPNNPNGTVATLEFQQDREATRGFKWAAWFRYDLEIFPGPVFNWNGAMHTESNLIVGGSDKFRGYLVSSTESCINDKGASDITARLIPEDQANKPNYPGFKGRFIVGTVRDDNFSGDPTFDLVTGGGALNPNRVMKSDTDSVDQQRFTPVDFAAEPVVLQTQGLTRTRNAAITPVTNEAGNWPNGEFSANGNGRFTNITENTTPNLDDTFRADNRWGPRPTWGPDALPIGVTDKDKAGTEATAKIGEPIVGVEVLTGSDPTPGTDSDNVGLDGYWERRARVDGLRLIVGQRLELGDPAGWGGPGTNENRVKIGNDTEPLMPWPAGCTSGDRCNEDRQRKTLWDNLASVQATAIYHNSADTTGATRDFPDACLATTVHPGTPTTLDRSSTFENLAFGLPTDLIPGYTDKPVDTVITDFLRGRGTNGWEFEIPRVTEFSNLTSPTMLALRNLANYAGDPLGGAPSFKPTQERGRVHPYPAMAMWGNYSTLRQVFKLLDSGTSYDNLSPADKTTLHTAACTLGMLAYNLDYLEKFNVQTAFGVDKPSLTDADPAKSILGVQDRALATGNNLTVNAATVALPAYSAGLRGQIRVIDHIIKGLINGTATDLPAVGTVPASISYQKIPKGQRPPLTFVNSLRDLTPSGLNQRGMNFMAWDANGSNNPETYVRLLERWRDEIVNSGLTAAEQVQMRLSLNRSIELAQLTIAKEQVARDRTWGFYGRNGEDSNSNGTSDAYSFAPLGDCGLPVDAGGVTGWINDPAGKINILSSAGTPAPNEPQVWSDPLHRFCSTRPRYPILYSLFPAAPAKADGSNLALSGLTLDQAYASGFVSHKDLADPEEDSKVRDRETSGASIASFIADANGDTTYRVVRPADIALQPRTLTRLGVTLGGGSNWVLPNANGTPTSGSTPNSSAFNLIKICRNDLTTGARCSEPQNSTTSFQIPRVGQLVRVAFKDTVFYNGRELMPVRALNLDLDLMRTTAIGSDWWLPKKAVVYAFREDAISEGNIVRPNAATWASCDDDAKLAAPTCQMNTHSNNAYRSVDPPLNDNNLITPKPVDYYPDPDRRPYGFRLIRGASLNRAGDEGLGLSFITDDAAYVQGDFNLHQNGGGTRLEEFTEQLTFDGTGRYNNFYDRKTPDTSFAEITKDQWRPSEVVADAVTLLSANFCDGSIEDGLSNIGTATLPVWLRNRYGCTNAQQSSYFNQTRPRTPVANGATARGVTWQRANVADSFPGGVRTATVAHSLDEGESPIFFSRDGRPINWRDTAGTIEKYQGTYATAKDNTAGKSPSPAVETRMNMILVSNLVPSRKGQSYGGLHNFPRFNENWGGDDLFISGAFLQLNFSSYGTAPFDQENWQVGSPAPVAGSGNNEWISYYAPPNRRWGYDPALKYGKTSPVAARFQFSENTRSEFYSEPAANDPYIRNLCAKVPAVPSRPAPGCPT</sequence>
<proteinExistence type="predicted"/>
<dbReference type="InterPro" id="IPR049774">
    <property type="entry name" value="EPS_HpsA-like"/>
</dbReference>
<evidence type="ECO:0000313" key="3">
    <source>
        <dbReference type="EMBL" id="MBW4466038.1"/>
    </source>
</evidence>
<reference evidence="3" key="1">
    <citation type="submission" date="2021-05" db="EMBL/GenBank/DDBJ databases">
        <authorList>
            <person name="Pietrasiak N."/>
            <person name="Ward R."/>
            <person name="Stajich J.E."/>
            <person name="Kurbessoian T."/>
        </authorList>
    </citation>
    <scope>NUCLEOTIDE SEQUENCE</scope>
    <source>
        <strain evidence="3">GSE-TBD4-15B</strain>
    </source>
</reference>
<keyword evidence="2" id="KW-1133">Transmembrane helix</keyword>
<keyword evidence="2" id="KW-0812">Transmembrane</keyword>
<dbReference type="EMBL" id="JAHHHV010000065">
    <property type="protein sequence ID" value="MBW4466038.1"/>
    <property type="molecule type" value="Genomic_DNA"/>
</dbReference>
<organism evidence="3 4">
    <name type="scientific">Pegethrix bostrychoides GSE-TBD4-15B</name>
    <dbReference type="NCBI Taxonomy" id="2839662"/>
    <lineage>
        <taxon>Bacteria</taxon>
        <taxon>Bacillati</taxon>
        <taxon>Cyanobacteriota</taxon>
        <taxon>Cyanophyceae</taxon>
        <taxon>Oculatellales</taxon>
        <taxon>Oculatellaceae</taxon>
        <taxon>Pegethrix</taxon>
    </lineage>
</organism>
<accession>A0A951PBJ7</accession>
<evidence type="ECO:0000313" key="4">
    <source>
        <dbReference type="Proteomes" id="UP000707356"/>
    </source>
</evidence>
<keyword evidence="2" id="KW-0472">Membrane</keyword>
<gene>
    <name evidence="3" type="primary">hpsA</name>
    <name evidence="3" type="ORF">KME07_11440</name>
</gene>
<feature type="region of interest" description="Disordered" evidence="1">
    <location>
        <begin position="485"/>
        <end position="517"/>
    </location>
</feature>
<dbReference type="NCBIfam" id="NF038301">
    <property type="entry name" value="EPS_HpsA"/>
    <property type="match status" value="1"/>
</dbReference>
<feature type="transmembrane region" description="Helical" evidence="2">
    <location>
        <begin position="49"/>
        <end position="70"/>
    </location>
</feature>
<comment type="caution">
    <text evidence="3">The sequence shown here is derived from an EMBL/GenBank/DDBJ whole genome shotgun (WGS) entry which is preliminary data.</text>
</comment>
<protein>
    <submittedName>
        <fullName evidence="3">Hormogonium polysaccharide biosynthesis protein HpsA</fullName>
    </submittedName>
</protein>
<evidence type="ECO:0000256" key="1">
    <source>
        <dbReference type="SAM" id="MobiDB-lite"/>
    </source>
</evidence>
<name>A0A951PBJ7_9CYAN</name>
<evidence type="ECO:0000256" key="2">
    <source>
        <dbReference type="SAM" id="Phobius"/>
    </source>
</evidence>